<proteinExistence type="predicted"/>
<keyword evidence="1" id="KW-1133">Transmembrane helix</keyword>
<protein>
    <submittedName>
        <fullName evidence="2">Uncharacterized protein</fullName>
    </submittedName>
</protein>
<reference evidence="2" key="2">
    <citation type="submission" date="2023-04" db="EMBL/GenBank/DDBJ databases">
        <title>Paracnuella aquatica gen. nov., sp. nov., a member of the family Chitinophagaceae isolated from a hot spring.</title>
        <authorList>
            <person name="Wang C."/>
        </authorList>
    </citation>
    <scope>NUCLEOTIDE SEQUENCE</scope>
    <source>
        <strain evidence="2">LB-8</strain>
    </source>
</reference>
<dbReference type="Proteomes" id="UP001155483">
    <property type="component" value="Unassembled WGS sequence"/>
</dbReference>
<feature type="transmembrane region" description="Helical" evidence="1">
    <location>
        <begin position="18"/>
        <end position="38"/>
    </location>
</feature>
<evidence type="ECO:0000256" key="1">
    <source>
        <dbReference type="SAM" id="Phobius"/>
    </source>
</evidence>
<accession>A0A9X2XPD1</accession>
<keyword evidence="1" id="KW-0812">Transmembrane</keyword>
<gene>
    <name evidence="2" type="ORF">OCK74_17955</name>
</gene>
<dbReference type="AlphaFoldDB" id="A0A9X2XPD1"/>
<organism evidence="2 3">
    <name type="scientific">Paraflavisolibacter caeni</name>
    <dbReference type="NCBI Taxonomy" id="2982496"/>
    <lineage>
        <taxon>Bacteria</taxon>
        <taxon>Pseudomonadati</taxon>
        <taxon>Bacteroidota</taxon>
        <taxon>Chitinophagia</taxon>
        <taxon>Chitinophagales</taxon>
        <taxon>Chitinophagaceae</taxon>
        <taxon>Paraflavisolibacter</taxon>
    </lineage>
</organism>
<keyword evidence="3" id="KW-1185">Reference proteome</keyword>
<evidence type="ECO:0000313" key="3">
    <source>
        <dbReference type="Proteomes" id="UP001155483"/>
    </source>
</evidence>
<dbReference type="EMBL" id="JAOTIF010000016">
    <property type="protein sequence ID" value="MCU7551008.1"/>
    <property type="molecule type" value="Genomic_DNA"/>
</dbReference>
<evidence type="ECO:0000313" key="2">
    <source>
        <dbReference type="EMBL" id="MCU7551008.1"/>
    </source>
</evidence>
<sequence>MEVPHIHHITHKKKWTEYLLDFFMLFLAVFLGFVAENFREHKADREKEKVYISNLYEDLIADTVIYSNYLKDNKEFSSRIDTLMQLMKSPDRDRHLAKIYLLARLLTTHTFSVIPDQRTFSQLEHSGLLRLIINQKVASEISSYYLDLDLILGHNNFVLEQLTEYLKESGNVFDAETMYHIRQDEKVPSDAKLALITEDKVVINRFLSALQYLYGSRLLHNKLVLERLQDATALLALIKQEYHLEKK</sequence>
<comment type="caution">
    <text evidence="2">The sequence shown here is derived from an EMBL/GenBank/DDBJ whole genome shotgun (WGS) entry which is preliminary data.</text>
</comment>
<reference evidence="2" key="1">
    <citation type="submission" date="2022-09" db="EMBL/GenBank/DDBJ databases">
        <authorList>
            <person name="Yuan C."/>
            <person name="Ke Z."/>
        </authorList>
    </citation>
    <scope>NUCLEOTIDE SEQUENCE</scope>
    <source>
        <strain evidence="2">LB-8</strain>
    </source>
</reference>
<dbReference type="RefSeq" id="WP_279298447.1">
    <property type="nucleotide sequence ID" value="NZ_JAOTIF010000016.1"/>
</dbReference>
<keyword evidence="1" id="KW-0472">Membrane</keyword>
<name>A0A9X2XPD1_9BACT</name>